<feature type="domain" description="DUF6456" evidence="2">
    <location>
        <begin position="108"/>
        <end position="242"/>
    </location>
</feature>
<dbReference type="InterPro" id="IPR045599">
    <property type="entry name" value="DUF6456"/>
</dbReference>
<dbReference type="Pfam" id="PF20057">
    <property type="entry name" value="DUF6456"/>
    <property type="match status" value="1"/>
</dbReference>
<evidence type="ECO:0000313" key="3">
    <source>
        <dbReference type="EMBL" id="MBB6353421.1"/>
    </source>
</evidence>
<gene>
    <name evidence="3" type="ORF">GGR00_001189</name>
</gene>
<comment type="caution">
    <text evidence="3">The sequence shown here is derived from an EMBL/GenBank/DDBJ whole genome shotgun (WGS) entry which is preliminary data.</text>
</comment>
<accession>A0A7X0F5B1</accession>
<proteinExistence type="predicted"/>
<reference evidence="3 4" key="1">
    <citation type="submission" date="2020-08" db="EMBL/GenBank/DDBJ databases">
        <title>Genomic Encyclopedia of Type Strains, Phase IV (KMG-IV): sequencing the most valuable type-strain genomes for metagenomic binning, comparative biology and taxonomic classification.</title>
        <authorList>
            <person name="Goeker M."/>
        </authorList>
    </citation>
    <scope>NUCLEOTIDE SEQUENCE [LARGE SCALE GENOMIC DNA]</scope>
    <source>
        <strain evidence="3 4">DSM 7051</strain>
    </source>
</reference>
<evidence type="ECO:0000256" key="1">
    <source>
        <dbReference type="SAM" id="MobiDB-lite"/>
    </source>
</evidence>
<keyword evidence="4" id="KW-1185">Reference proteome</keyword>
<dbReference type="RefSeq" id="WP_184698455.1">
    <property type="nucleotide sequence ID" value="NZ_BAABEG010000001.1"/>
</dbReference>
<evidence type="ECO:0000259" key="2">
    <source>
        <dbReference type="Pfam" id="PF20057"/>
    </source>
</evidence>
<sequence length="270" mass="28853">MSIDGEKAQKRVLALLAKGAAECEPAATGGKMVLENDRSDRIAVGADVLAVLSRQGLVVCAGRTLRLTPDGQAAARRQESPTDPFQSQHRDLDTAMVDTATGRQAALINLSESPLGQLARRKSKAGQPFLNNSEFVAGERLRSDYTRGQIMPRMGANWVASVSCGKRSAGGGVAELTDAALAARQRVNRAIDAVGPELSGVLIDVCCFLKGLERVETERGWPVRSAKVMLKSALGVLARHYNPHPASAGRKVLHWGAEDYRPRMSGTQAT</sequence>
<dbReference type="EMBL" id="JACHOU010000002">
    <property type="protein sequence ID" value="MBB6353421.1"/>
    <property type="molecule type" value="Genomic_DNA"/>
</dbReference>
<dbReference type="AlphaFoldDB" id="A0A7X0F5B1"/>
<feature type="region of interest" description="Disordered" evidence="1">
    <location>
        <begin position="70"/>
        <end position="89"/>
    </location>
</feature>
<organism evidence="3 4">
    <name type="scientific">Aminobacter aganoensis</name>
    <dbReference type="NCBI Taxonomy" id="83264"/>
    <lineage>
        <taxon>Bacteria</taxon>
        <taxon>Pseudomonadati</taxon>
        <taxon>Pseudomonadota</taxon>
        <taxon>Alphaproteobacteria</taxon>
        <taxon>Hyphomicrobiales</taxon>
        <taxon>Phyllobacteriaceae</taxon>
        <taxon>Aminobacter</taxon>
    </lineage>
</organism>
<name>A0A7X0F5B1_9HYPH</name>
<evidence type="ECO:0000313" key="4">
    <source>
        <dbReference type="Proteomes" id="UP000536262"/>
    </source>
</evidence>
<protein>
    <recommendedName>
        <fullName evidence="2">DUF6456 domain-containing protein</fullName>
    </recommendedName>
</protein>
<dbReference type="Proteomes" id="UP000536262">
    <property type="component" value="Unassembled WGS sequence"/>
</dbReference>